<dbReference type="AlphaFoldDB" id="A0A074KXW5"/>
<proteinExistence type="predicted"/>
<dbReference type="EMBL" id="JMIH01000018">
    <property type="protein sequence ID" value="KEO73789.1"/>
    <property type="molecule type" value="Genomic_DNA"/>
</dbReference>
<sequence length="110" mass="12744">MLEQATIIALIVYFIKASTWKGMIFYNQKEKLVWLPSYIKKPFFDCPVCMTPWWGIIVYLLAHFSGIAEFSVLTIARLIFTVMVSAGINTVILLLNKIYDQMHNLKKLPE</sequence>
<protein>
    <submittedName>
        <fullName evidence="2">Uncharacterized protein</fullName>
    </submittedName>
</protein>
<evidence type="ECO:0000313" key="2">
    <source>
        <dbReference type="EMBL" id="KEO73789.1"/>
    </source>
</evidence>
<feature type="transmembrane region" description="Helical" evidence="1">
    <location>
        <begin position="47"/>
        <end position="68"/>
    </location>
</feature>
<dbReference type="Proteomes" id="UP000027821">
    <property type="component" value="Unassembled WGS sequence"/>
</dbReference>
<keyword evidence="3" id="KW-1185">Reference proteome</keyword>
<keyword evidence="1" id="KW-0472">Membrane</keyword>
<organism evidence="2 3">
    <name type="scientific">Anditalea andensis</name>
    <dbReference type="NCBI Taxonomy" id="1048983"/>
    <lineage>
        <taxon>Bacteria</taxon>
        <taxon>Pseudomonadati</taxon>
        <taxon>Bacteroidota</taxon>
        <taxon>Cytophagia</taxon>
        <taxon>Cytophagales</taxon>
        <taxon>Cytophagaceae</taxon>
        <taxon>Anditalea</taxon>
    </lineage>
</organism>
<keyword evidence="1" id="KW-0812">Transmembrane</keyword>
<keyword evidence="1" id="KW-1133">Transmembrane helix</keyword>
<evidence type="ECO:0000256" key="1">
    <source>
        <dbReference type="SAM" id="Phobius"/>
    </source>
</evidence>
<feature type="transmembrane region" description="Helical" evidence="1">
    <location>
        <begin position="74"/>
        <end position="95"/>
    </location>
</feature>
<accession>A0A074KXW5</accession>
<name>A0A074KXW5_9BACT</name>
<dbReference type="RefSeq" id="WP_035073746.1">
    <property type="nucleotide sequence ID" value="NZ_JMIH01000018.1"/>
</dbReference>
<evidence type="ECO:0000313" key="3">
    <source>
        <dbReference type="Proteomes" id="UP000027821"/>
    </source>
</evidence>
<feature type="transmembrane region" description="Helical" evidence="1">
    <location>
        <begin position="6"/>
        <end position="26"/>
    </location>
</feature>
<gene>
    <name evidence="2" type="ORF">EL17_09775</name>
</gene>
<comment type="caution">
    <text evidence="2">The sequence shown here is derived from an EMBL/GenBank/DDBJ whole genome shotgun (WGS) entry which is preliminary data.</text>
</comment>
<dbReference type="OrthoDB" id="797355at2"/>
<reference evidence="2 3" key="1">
    <citation type="submission" date="2014-04" db="EMBL/GenBank/DDBJ databases">
        <title>Characterization and application of a salt tolerant electro-active bacterium.</title>
        <authorList>
            <person name="Yang L."/>
            <person name="Wei S."/>
            <person name="Tay Q.X.M."/>
        </authorList>
    </citation>
    <scope>NUCLEOTIDE SEQUENCE [LARGE SCALE GENOMIC DNA]</scope>
    <source>
        <strain evidence="2 3">LY1</strain>
    </source>
</reference>